<gene>
    <name evidence="2" type="ORF">DWG20_05940</name>
</gene>
<protein>
    <submittedName>
        <fullName evidence="2">Glycosyltransferase</fullName>
    </submittedName>
</protein>
<dbReference type="EMBL" id="CP031337">
    <property type="protein sequence ID" value="AXK39013.1"/>
    <property type="molecule type" value="Genomic_DNA"/>
</dbReference>
<evidence type="ECO:0000313" key="2">
    <source>
        <dbReference type="EMBL" id="AXK39013.1"/>
    </source>
</evidence>
<feature type="domain" description="Glycosyltransferase 2-like" evidence="1">
    <location>
        <begin position="203"/>
        <end position="302"/>
    </location>
</feature>
<dbReference type="Proteomes" id="UP000254537">
    <property type="component" value="Chromosome"/>
</dbReference>
<dbReference type="RefSeq" id="WP_115432948.1">
    <property type="nucleotide sequence ID" value="NZ_CP031337.1"/>
</dbReference>
<sequence>MTASVPRVVHLLSAEPAGRHALGDAVCRERGIEQRVLRCEPVRGRVFDLLAASWSDAPFSVVHVHDDRLHFLAALWRLVNRKPFSIVRSWYAPTAVGSGWLKNWQFRNKTDVNLVADEPLRKHFADGDRAVWLPNIYRLDYLGQPLEESLADCYRMLSGHIPGRASHEHIRLTYITHFYCNQKSIDSVTDLLELYAGYSEEVRQRVQFVIVDDGSPIEYEIPDVPLNLTWIKIDEDIRWNQGGARNVGVVYAKSDNVLVTDLDHRFPEESLKALCERPPCGKRLYKVWRKDGQGNWEKAHPNIFFLSRGRFFERHGYDEEFTGRYGAEDVRFVKYHKATGTWQRYLPKTIWCQDRVEIDRSKSYHSLTRDLSGNTPVDARKTLELKYHGHGAGHSRSFLNFTWTIACDRRLDAPAEPLPVDIAWKWGTVLRQILPRGY</sequence>
<dbReference type="CDD" id="cd00761">
    <property type="entry name" value="Glyco_tranf_GTA_type"/>
    <property type="match status" value="1"/>
</dbReference>
<dbReference type="InterPro" id="IPR001173">
    <property type="entry name" value="Glyco_trans_2-like"/>
</dbReference>
<reference evidence="2 3" key="1">
    <citation type="submission" date="2018-07" db="EMBL/GenBank/DDBJ databases">
        <title>Crenobacter cavernae sp. nov., isolated from a karst cave.</title>
        <authorList>
            <person name="Zhu H."/>
        </authorList>
    </citation>
    <scope>NUCLEOTIDE SEQUENCE [LARGE SCALE GENOMIC DNA]</scope>
    <source>
        <strain evidence="2 3">K1W11S-77</strain>
    </source>
</reference>
<dbReference type="Pfam" id="PF00535">
    <property type="entry name" value="Glycos_transf_2"/>
    <property type="match status" value="1"/>
</dbReference>
<evidence type="ECO:0000259" key="1">
    <source>
        <dbReference type="Pfam" id="PF00535"/>
    </source>
</evidence>
<proteinExistence type="predicted"/>
<accession>A0A345Y511</accession>
<dbReference type="SUPFAM" id="SSF53448">
    <property type="entry name" value="Nucleotide-diphospho-sugar transferases"/>
    <property type="match status" value="1"/>
</dbReference>
<dbReference type="Gene3D" id="3.90.550.10">
    <property type="entry name" value="Spore Coat Polysaccharide Biosynthesis Protein SpsA, Chain A"/>
    <property type="match status" value="1"/>
</dbReference>
<dbReference type="InterPro" id="IPR029044">
    <property type="entry name" value="Nucleotide-diphossugar_trans"/>
</dbReference>
<dbReference type="OrthoDB" id="9179862at2"/>
<name>A0A345Y511_9NEIS</name>
<dbReference type="KEGG" id="ccah:DWG20_05940"/>
<keyword evidence="2" id="KW-0808">Transferase</keyword>
<evidence type="ECO:0000313" key="3">
    <source>
        <dbReference type="Proteomes" id="UP000254537"/>
    </source>
</evidence>
<dbReference type="GO" id="GO:0016740">
    <property type="term" value="F:transferase activity"/>
    <property type="evidence" value="ECO:0007669"/>
    <property type="project" value="UniProtKB-KW"/>
</dbReference>
<dbReference type="AlphaFoldDB" id="A0A345Y511"/>
<organism evidence="2 3">
    <name type="scientific">Crenobacter cavernae</name>
    <dbReference type="NCBI Taxonomy" id="2290923"/>
    <lineage>
        <taxon>Bacteria</taxon>
        <taxon>Pseudomonadati</taxon>
        <taxon>Pseudomonadota</taxon>
        <taxon>Betaproteobacteria</taxon>
        <taxon>Neisseriales</taxon>
        <taxon>Neisseriaceae</taxon>
        <taxon>Crenobacter</taxon>
    </lineage>
</organism>